<accession>A0A916ZSG4</accession>
<dbReference type="EMBL" id="BMIQ01000004">
    <property type="protein sequence ID" value="GGE09148.1"/>
    <property type="molecule type" value="Genomic_DNA"/>
</dbReference>
<gene>
    <name evidence="3" type="primary">tadG2</name>
    <name evidence="3" type="ORF">GCM10011390_30320</name>
</gene>
<feature type="domain" description="TadE-like" evidence="2">
    <location>
        <begin position="17"/>
        <end position="55"/>
    </location>
</feature>
<sequence>MRRDEPLLRRFWRDSGGAGAVEFAFVVLPFMLFVFAMLEIAVIHFAGTTLDASVNIVGRQIRTGQAQSGGLTYDTVKAKICAGLLDMLDCSGNLYLNVRTISGLDAVDSYNPVTSAGTLDTNKTFIAGGAQDYVIVQAFLPLPKFATFLNIGGNKLADGRTLLGATALFRNEPFQ</sequence>
<reference evidence="3" key="1">
    <citation type="journal article" date="2014" name="Int. J. Syst. Evol. Microbiol.">
        <title>Complete genome sequence of Corynebacterium casei LMG S-19264T (=DSM 44701T), isolated from a smear-ripened cheese.</title>
        <authorList>
            <consortium name="US DOE Joint Genome Institute (JGI-PGF)"/>
            <person name="Walter F."/>
            <person name="Albersmeier A."/>
            <person name="Kalinowski J."/>
            <person name="Ruckert C."/>
        </authorList>
    </citation>
    <scope>NUCLEOTIDE SEQUENCE</scope>
    <source>
        <strain evidence="3">CGMCC 1.15367</strain>
    </source>
</reference>
<name>A0A916ZSG4_9HYPH</name>
<keyword evidence="1" id="KW-1133">Transmembrane helix</keyword>
<protein>
    <submittedName>
        <fullName evidence="3">Pilus assembly protein TadG</fullName>
    </submittedName>
</protein>
<keyword evidence="4" id="KW-1185">Reference proteome</keyword>
<feature type="transmembrane region" description="Helical" evidence="1">
    <location>
        <begin position="21"/>
        <end position="46"/>
    </location>
</feature>
<organism evidence="3 4">
    <name type="scientific">Aureimonas endophytica</name>
    <dbReference type="NCBI Taxonomy" id="2027858"/>
    <lineage>
        <taxon>Bacteria</taxon>
        <taxon>Pseudomonadati</taxon>
        <taxon>Pseudomonadota</taxon>
        <taxon>Alphaproteobacteria</taxon>
        <taxon>Hyphomicrobiales</taxon>
        <taxon>Aurantimonadaceae</taxon>
        <taxon>Aureimonas</taxon>
    </lineage>
</organism>
<dbReference type="Pfam" id="PF07811">
    <property type="entry name" value="TadE"/>
    <property type="match status" value="1"/>
</dbReference>
<dbReference type="RefSeq" id="WP_188909888.1">
    <property type="nucleotide sequence ID" value="NZ_BMIQ01000004.1"/>
</dbReference>
<evidence type="ECO:0000259" key="2">
    <source>
        <dbReference type="Pfam" id="PF07811"/>
    </source>
</evidence>
<proteinExistence type="predicted"/>
<evidence type="ECO:0000256" key="1">
    <source>
        <dbReference type="SAM" id="Phobius"/>
    </source>
</evidence>
<keyword evidence="1" id="KW-0472">Membrane</keyword>
<dbReference type="InterPro" id="IPR012495">
    <property type="entry name" value="TadE-like_dom"/>
</dbReference>
<dbReference type="Proteomes" id="UP000644699">
    <property type="component" value="Unassembled WGS sequence"/>
</dbReference>
<keyword evidence="1" id="KW-0812">Transmembrane</keyword>
<reference evidence="3" key="2">
    <citation type="submission" date="2020-09" db="EMBL/GenBank/DDBJ databases">
        <authorList>
            <person name="Sun Q."/>
            <person name="Zhou Y."/>
        </authorList>
    </citation>
    <scope>NUCLEOTIDE SEQUENCE</scope>
    <source>
        <strain evidence="3">CGMCC 1.15367</strain>
    </source>
</reference>
<evidence type="ECO:0000313" key="3">
    <source>
        <dbReference type="EMBL" id="GGE09148.1"/>
    </source>
</evidence>
<dbReference type="AlphaFoldDB" id="A0A916ZSG4"/>
<evidence type="ECO:0000313" key="4">
    <source>
        <dbReference type="Proteomes" id="UP000644699"/>
    </source>
</evidence>
<comment type="caution">
    <text evidence="3">The sequence shown here is derived from an EMBL/GenBank/DDBJ whole genome shotgun (WGS) entry which is preliminary data.</text>
</comment>